<accession>A1YGR2</accession>
<proteinExistence type="evidence at transcript level"/>
<dbReference type="FunFam" id="3.40.50.2000:FF:000054">
    <property type="entry name" value="Glycosyltransferase"/>
    <property type="match status" value="1"/>
</dbReference>
<evidence type="ECO:0000256" key="3">
    <source>
        <dbReference type="ARBA" id="ARBA00022679"/>
    </source>
</evidence>
<feature type="coiled-coil region" evidence="6">
    <location>
        <begin position="433"/>
        <end position="460"/>
    </location>
</feature>
<evidence type="ECO:0000256" key="6">
    <source>
        <dbReference type="SAM" id="Coils"/>
    </source>
</evidence>
<dbReference type="Gene3D" id="3.40.50.2000">
    <property type="entry name" value="Glycogen Phosphorylase B"/>
    <property type="match status" value="2"/>
</dbReference>
<keyword evidence="2 4" id="KW-0328">Glycosyltransferase</keyword>
<evidence type="ECO:0000256" key="5">
    <source>
        <dbReference type="RuleBase" id="RU362057"/>
    </source>
</evidence>
<dbReference type="CAZy" id="GT1">
    <property type="family name" value="Glycosyltransferase Family 1"/>
</dbReference>
<dbReference type="AlphaFoldDB" id="A1YGR2"/>
<dbReference type="CDD" id="cd03784">
    <property type="entry name" value="GT1_Gtf-like"/>
    <property type="match status" value="1"/>
</dbReference>
<dbReference type="InterPro" id="IPR002213">
    <property type="entry name" value="UDP_glucos_trans"/>
</dbReference>
<comment type="similarity">
    <text evidence="1 4">Belongs to the UDP-glycosyltransferase family.</text>
</comment>
<dbReference type="EMBL" id="DQ985177">
    <property type="protein sequence ID" value="ABL85472.1"/>
    <property type="molecule type" value="mRNA"/>
</dbReference>
<dbReference type="InterPro" id="IPR035595">
    <property type="entry name" value="UDP_glycos_trans_CS"/>
</dbReference>
<evidence type="ECO:0000256" key="4">
    <source>
        <dbReference type="RuleBase" id="RU003718"/>
    </source>
</evidence>
<dbReference type="PROSITE" id="PS00375">
    <property type="entry name" value="UDPGT"/>
    <property type="match status" value="1"/>
</dbReference>
<dbReference type="Pfam" id="PF00201">
    <property type="entry name" value="UDPGT"/>
    <property type="match status" value="1"/>
</dbReference>
<dbReference type="SUPFAM" id="SSF53756">
    <property type="entry name" value="UDP-Glycosyltransferase/glycogen phosphorylase"/>
    <property type="match status" value="1"/>
</dbReference>
<dbReference type="FunFam" id="3.40.50.2000:FF:000051">
    <property type="entry name" value="Glycosyltransferase"/>
    <property type="match status" value="1"/>
</dbReference>
<evidence type="ECO:0000256" key="1">
    <source>
        <dbReference type="ARBA" id="ARBA00009995"/>
    </source>
</evidence>
<sequence length="481" mass="53509">MDQPQTQEQTPHVAILPSPGMGHVIPLVEFAKRLVENHRFSVTFLVPTDGPPSKAMRSLLQSRGLPEAIDHVFLPPVNFDDLPEGSKIETRISLTVARSLPALRDALVSHVSRRRVRLVGLLVDLFGTDALDVAREFNVPSYVFYPPSAMSLSLVLQLPTLDETTSCEYRELPEPVKIPGCVPVPGTELPDPLHDRKNDAYQWILHTARRYRLADGIIVNSFNDLEPGPISSLQQEGVDGKPRVYPVGPLTYKGMTNNIEELNCLTWLDNQPHSSVLFVSFGSGGTLSSHQINELALGLENSEQRFLWVVRRPNDKVTNASYFNNGTQNESSFDFLPDGFMDRTRSRGLMVDSWAPQPQILSHSSTGGFLTHCGWNSILESIVNGVPLVAWPLFAEQKMNAFMLTQHIKVALRPGAGENGVVEREEIARVVKALMEEEEGKILRNRMKELKETASRAQSEDGASTKALVEVADKWKSQMCD</sequence>
<protein>
    <recommendedName>
        <fullName evidence="5">Glycosyltransferase</fullName>
        <ecNumber evidence="5">2.4.1.-</ecNumber>
    </recommendedName>
</protein>
<keyword evidence="6" id="KW-0175">Coiled coil</keyword>
<dbReference type="PANTHER" id="PTHR48046">
    <property type="entry name" value="UDP-GLYCOSYLTRANSFERASE 72E1"/>
    <property type="match status" value="1"/>
</dbReference>
<name>A1YGR2_MACPO</name>
<dbReference type="EC" id="2.4.1.-" evidence="5"/>
<dbReference type="GO" id="GO:0008194">
    <property type="term" value="F:UDP-glycosyltransferase activity"/>
    <property type="evidence" value="ECO:0007669"/>
    <property type="project" value="InterPro"/>
</dbReference>
<evidence type="ECO:0000313" key="7">
    <source>
        <dbReference type="EMBL" id="ABL85472.1"/>
    </source>
</evidence>
<evidence type="ECO:0000256" key="2">
    <source>
        <dbReference type="ARBA" id="ARBA00022676"/>
    </source>
</evidence>
<dbReference type="PANTHER" id="PTHR48046:SF6">
    <property type="entry name" value="GLYCOSYLTRANSFERASE"/>
    <property type="match status" value="1"/>
</dbReference>
<organism evidence="7">
    <name type="scientific">Maclura pomifera</name>
    <name type="common">Osage orange</name>
    <name type="synonym">Ioxylon pomiferum</name>
    <dbReference type="NCBI Taxonomy" id="3496"/>
    <lineage>
        <taxon>Eukaryota</taxon>
        <taxon>Viridiplantae</taxon>
        <taxon>Streptophyta</taxon>
        <taxon>Embryophyta</taxon>
        <taxon>Tracheophyta</taxon>
        <taxon>Spermatophyta</taxon>
        <taxon>Magnoliopsida</taxon>
        <taxon>eudicotyledons</taxon>
        <taxon>Gunneridae</taxon>
        <taxon>Pentapetalae</taxon>
        <taxon>rosids</taxon>
        <taxon>fabids</taxon>
        <taxon>Rosales</taxon>
        <taxon>Moraceae</taxon>
        <taxon>Chlorophoreae</taxon>
        <taxon>Maclura</taxon>
    </lineage>
</organism>
<reference evidence="7" key="1">
    <citation type="journal article" date="2006" name="FEBS Lett.">
        <title>Phenylpropanoid glycosyltransferases from osage orange (Maclura pomifera) fruit.</title>
        <authorList>
            <person name="Tian L."/>
            <person name="Blount J.W."/>
            <person name="Dixon R.A."/>
        </authorList>
    </citation>
    <scope>NUCLEOTIDE SEQUENCE</scope>
    <source>
        <tissue evidence="7">Fruit</tissue>
    </source>
</reference>
<keyword evidence="3 4" id="KW-0808">Transferase</keyword>